<dbReference type="AlphaFoldDB" id="A0A3R0U707"/>
<dbReference type="EMBL" id="RUTY01000046">
    <property type="protein sequence ID" value="MLE33294.1"/>
    <property type="molecule type" value="Genomic_DNA"/>
</dbReference>
<sequence length="87" mass="9459">MSDNTLPATAGATQALISLIMQAQQLQSEKDGIRRPDPRSTGAGAGEEPDKPAQRVQRACVYEQRTNRLPAWLEQAFPADHSRGKTA</sequence>
<evidence type="ECO:0000313" key="2">
    <source>
        <dbReference type="EMBL" id="MLE33294.1"/>
    </source>
</evidence>
<feature type="region of interest" description="Disordered" evidence="1">
    <location>
        <begin position="24"/>
        <end position="56"/>
    </location>
</feature>
<organism evidence="2">
    <name type="scientific">Salmonella enterica</name>
    <name type="common">Salmonella choleraesuis</name>
    <dbReference type="NCBI Taxonomy" id="28901"/>
    <lineage>
        <taxon>Bacteria</taxon>
        <taxon>Pseudomonadati</taxon>
        <taxon>Pseudomonadota</taxon>
        <taxon>Gammaproteobacteria</taxon>
        <taxon>Enterobacterales</taxon>
        <taxon>Enterobacteriaceae</taxon>
        <taxon>Salmonella</taxon>
    </lineage>
</organism>
<gene>
    <name evidence="2" type="ORF">EBH50_26020</name>
</gene>
<dbReference type="Proteomes" id="UP000885317">
    <property type="component" value="Unassembled WGS sequence"/>
</dbReference>
<proteinExistence type="predicted"/>
<name>A0A3R0U707_SALER</name>
<comment type="caution">
    <text evidence="2">The sequence shown here is derived from an EMBL/GenBank/DDBJ whole genome shotgun (WGS) entry which is preliminary data.</text>
</comment>
<protein>
    <submittedName>
        <fullName evidence="2">Uncharacterized protein</fullName>
    </submittedName>
</protein>
<reference evidence="2" key="1">
    <citation type="submission" date="2018-10" db="EMBL/GenBank/DDBJ databases">
        <authorList>
            <consortium name="PulseNet: The National Subtyping Network for Foodborne Disease Surveillance"/>
            <person name="Tarr C.L."/>
            <person name="Trees E."/>
            <person name="Katz L.S."/>
            <person name="Carleton-Romer H.A."/>
            <person name="Stroika S."/>
            <person name="Kucerova Z."/>
            <person name="Roache K.F."/>
            <person name="Sabol A.L."/>
            <person name="Besser J."/>
            <person name="Gerner-Smidt P."/>
        </authorList>
    </citation>
    <scope>NUCLEOTIDE SEQUENCE [LARGE SCALE GENOMIC DNA]</scope>
    <source>
        <strain evidence="2">PNUSAS056479</strain>
    </source>
</reference>
<accession>A0A3R0U707</accession>
<evidence type="ECO:0000256" key="1">
    <source>
        <dbReference type="SAM" id="MobiDB-lite"/>
    </source>
</evidence>
<feature type="compositionally biased region" description="Basic and acidic residues" evidence="1">
    <location>
        <begin position="28"/>
        <end position="38"/>
    </location>
</feature>